<feature type="domain" description="Nudix hydrolase" evidence="1">
    <location>
        <begin position="14"/>
        <end position="148"/>
    </location>
</feature>
<dbReference type="EMBL" id="JAPDNS010000001">
    <property type="protein sequence ID" value="MCW3483045.1"/>
    <property type="molecule type" value="Genomic_DNA"/>
</dbReference>
<dbReference type="InterPro" id="IPR000086">
    <property type="entry name" value="NUDIX_hydrolase_dom"/>
</dbReference>
<dbReference type="Gene3D" id="3.90.79.10">
    <property type="entry name" value="Nucleoside Triphosphate Pyrophosphohydrolase"/>
    <property type="match status" value="1"/>
</dbReference>
<dbReference type="InterPro" id="IPR015797">
    <property type="entry name" value="NUDIX_hydrolase-like_dom_sf"/>
</dbReference>
<dbReference type="Proteomes" id="UP001207742">
    <property type="component" value="Unassembled WGS sequence"/>
</dbReference>
<proteinExistence type="predicted"/>
<accession>A0ABT3IGG2</accession>
<comment type="caution">
    <text evidence="2">The sequence shown here is derived from an EMBL/GenBank/DDBJ whole genome shotgun (WGS) entry which is preliminary data.</text>
</comment>
<protein>
    <submittedName>
        <fullName evidence="2">NUDIX hydrolase</fullName>
    </submittedName>
</protein>
<dbReference type="Gene3D" id="1.10.10.10">
    <property type="entry name" value="Winged helix-like DNA-binding domain superfamily/Winged helix DNA-binding domain"/>
    <property type="match status" value="1"/>
</dbReference>
<dbReference type="InterPro" id="IPR036388">
    <property type="entry name" value="WH-like_DNA-bd_sf"/>
</dbReference>
<evidence type="ECO:0000259" key="1">
    <source>
        <dbReference type="PROSITE" id="PS51462"/>
    </source>
</evidence>
<dbReference type="Pfam" id="PF00293">
    <property type="entry name" value="NUDIX"/>
    <property type="match status" value="1"/>
</dbReference>
<sequence>MTQTNQKAFHEYQNPSLAVDLVVFGYHDNTLSVLLLNRKEEPFKDCWTLPGGFLQMDETFLDTCSRILRTKLGMDGVFVEQLYSFDALNRDPRGRVIAVGYYALINPAKFQVVAGSMANDVKWFNVRKLPAMGFDHKSIFQLALQRLQSKIQYDPVGFELLDELFTITELHELYECILHITIDRRNFRRKILDAAYVINTGMKREGLKNRHPELYRFNKQLKKHSFQISIPAE</sequence>
<dbReference type="InterPro" id="IPR036390">
    <property type="entry name" value="WH_DNA-bd_sf"/>
</dbReference>
<dbReference type="SUPFAM" id="SSF46785">
    <property type="entry name" value="Winged helix' DNA-binding domain"/>
    <property type="match status" value="1"/>
</dbReference>
<dbReference type="CDD" id="cd18873">
    <property type="entry name" value="NUDIX_NadM_like"/>
    <property type="match status" value="1"/>
</dbReference>
<dbReference type="SUPFAM" id="SSF55811">
    <property type="entry name" value="Nudix"/>
    <property type="match status" value="1"/>
</dbReference>
<organism evidence="2 3">
    <name type="scientific">Chitinophaga nivalis</name>
    <dbReference type="NCBI Taxonomy" id="2991709"/>
    <lineage>
        <taxon>Bacteria</taxon>
        <taxon>Pseudomonadati</taxon>
        <taxon>Bacteroidota</taxon>
        <taxon>Chitinophagia</taxon>
        <taxon>Chitinophagales</taxon>
        <taxon>Chitinophagaceae</taxon>
        <taxon>Chitinophaga</taxon>
    </lineage>
</organism>
<dbReference type="RefSeq" id="WP_264727983.1">
    <property type="nucleotide sequence ID" value="NZ_JAPDNR010000001.1"/>
</dbReference>
<evidence type="ECO:0000313" key="2">
    <source>
        <dbReference type="EMBL" id="MCW3483045.1"/>
    </source>
</evidence>
<keyword evidence="2" id="KW-0378">Hydrolase</keyword>
<reference evidence="2 3" key="1">
    <citation type="submission" date="2022-10" db="EMBL/GenBank/DDBJ databases">
        <title>Chitinophaga nivalis PC15 sp. nov., isolated from Pyeongchang county, South Korea.</title>
        <authorList>
            <person name="Trinh H.N."/>
        </authorList>
    </citation>
    <scope>NUCLEOTIDE SEQUENCE [LARGE SCALE GENOMIC DNA]</scope>
    <source>
        <strain evidence="2 3">PC14</strain>
    </source>
</reference>
<dbReference type="PANTHER" id="PTHR43736:SF4">
    <property type="entry name" value="SLR1690 PROTEIN"/>
    <property type="match status" value="1"/>
</dbReference>
<gene>
    <name evidence="2" type="ORF">OL497_04035</name>
</gene>
<name>A0ABT3IGG2_9BACT</name>
<dbReference type="GO" id="GO:0016787">
    <property type="term" value="F:hydrolase activity"/>
    <property type="evidence" value="ECO:0007669"/>
    <property type="project" value="UniProtKB-KW"/>
</dbReference>
<dbReference type="InterPro" id="IPR054105">
    <property type="entry name" value="WHD_NrtR"/>
</dbReference>
<dbReference type="Pfam" id="PF21906">
    <property type="entry name" value="WHD_NrtR"/>
    <property type="match status" value="1"/>
</dbReference>
<evidence type="ECO:0000313" key="3">
    <source>
        <dbReference type="Proteomes" id="UP001207742"/>
    </source>
</evidence>
<keyword evidence="3" id="KW-1185">Reference proteome</keyword>
<dbReference type="PROSITE" id="PS51462">
    <property type="entry name" value="NUDIX"/>
    <property type="match status" value="1"/>
</dbReference>
<dbReference type="PANTHER" id="PTHR43736">
    <property type="entry name" value="ADP-RIBOSE PYROPHOSPHATASE"/>
    <property type="match status" value="1"/>
</dbReference>